<dbReference type="OrthoDB" id="443402at2759"/>
<dbReference type="Gene3D" id="3.40.50.300">
    <property type="entry name" value="P-loop containing nucleotide triphosphate hydrolases"/>
    <property type="match status" value="1"/>
</dbReference>
<reference evidence="4 5" key="1">
    <citation type="submission" date="2020-05" db="EMBL/GenBank/DDBJ databases">
        <title>Identification and distribution of gene clusters putatively required for synthesis of sphingolipid metabolism inhibitors in phylogenetically diverse species of the filamentous fungus Fusarium.</title>
        <authorList>
            <person name="Kim H.-S."/>
            <person name="Busman M."/>
            <person name="Brown D.W."/>
            <person name="Divon H."/>
            <person name="Uhlig S."/>
            <person name="Proctor R.H."/>
        </authorList>
    </citation>
    <scope>NUCLEOTIDE SEQUENCE [LARGE SCALE GENOMIC DNA]</scope>
    <source>
        <strain evidence="4 5">NRRL 20693</strain>
    </source>
</reference>
<evidence type="ECO:0000313" key="5">
    <source>
        <dbReference type="Proteomes" id="UP000567885"/>
    </source>
</evidence>
<dbReference type="InterPro" id="IPR056693">
    <property type="entry name" value="DUF7791"/>
</dbReference>
<dbReference type="SUPFAM" id="SSF52540">
    <property type="entry name" value="P-loop containing nucleoside triphosphate hydrolases"/>
    <property type="match status" value="1"/>
</dbReference>
<comment type="caution">
    <text evidence="4">The sequence shown here is derived from an EMBL/GenBank/DDBJ whole genome shotgun (WGS) entry which is preliminary data.</text>
</comment>
<dbReference type="Proteomes" id="UP000567885">
    <property type="component" value="Unassembled WGS sequence"/>
</dbReference>
<dbReference type="PROSITE" id="PS50837">
    <property type="entry name" value="NACHT"/>
    <property type="match status" value="1"/>
</dbReference>
<keyword evidence="1" id="KW-0677">Repeat</keyword>
<organism evidence="4 5">
    <name type="scientific">Fusarium heterosporum</name>
    <dbReference type="NCBI Taxonomy" id="42747"/>
    <lineage>
        <taxon>Eukaryota</taxon>
        <taxon>Fungi</taxon>
        <taxon>Dikarya</taxon>
        <taxon>Ascomycota</taxon>
        <taxon>Pezizomycotina</taxon>
        <taxon>Sordariomycetes</taxon>
        <taxon>Hypocreomycetidae</taxon>
        <taxon>Hypocreales</taxon>
        <taxon>Nectriaceae</taxon>
        <taxon>Fusarium</taxon>
        <taxon>Fusarium heterosporum species complex</taxon>
    </lineage>
</organism>
<sequence>MEAAGLSIGAMALISLFKDCIDLFSMITAAHGLGKDAAILETKLDVERMLLLRWSDRVRLLDFIKHDTSSNGSEPTKQIPGCESTSPSGPLQDPETRKIVLRVLTSIQSLLSEGTALQKSYGLQRFNSSMSADSQNSGIGAYQGVSASRLEQFLQDFSLLEINTQYKSATHSSRFINITKKFRWVIVHKDRFNTLIADLSYFNSSLMELVPVGSPSTLPSLQEDFSHIRTISELDMVIQVSATIRPAIRAAAIAVKNAILQPQILQRLWFRYHDDRLLNVKEAHYQTLRWALDPPDDYVEWDDLTRWLQDTRSIYWVCGKAGSGKSTLMKYLLSQSRMHELLNKWALDSSFVFVRFFFYALGQPEQKSQSGLLRSLLYQLLSQEPGSIEIILPNMWLEACTNTDRDHSKLSVPSLTEMEAALFHFCKPGNARKKLFLMIDGLDEYEGEDLDAARFITRLGAFPDVKILVSSRPLPAYVTAFSKSPRLNLQDLTRNDITSYVMDSITTHPYLITLSDIQLNVIDDLVQELVGKSSGVFLWVVLACRSVVEGCDDYCSFEELQARIDELPREVEHLLQHMLDKIKPEWRQEAIKLLNIVYTNDSNDSFEPIPTLGLYFAYKQGLQVAAGPTRLINKIKISGQQITTRCRIMEGILRSRCCGLLEIQCAEESFASLHFCVCNPEDGFHPHDSILDSKVVFMHRTVYELLSQPKAWRQDYLVFQSMKLDSHAVLSMMWGQLAHIAYGPRTAVIGALTHIHFGYHNGMSARDTLRCLSKLETLSHYFSAADNLFCQSCSGSSSMVLSLAIEMGLFRAVELAVEDVSTAGYSLLEAACPLQDACRIRDTMLYYATHKPSLRHLIGTSKADTFLPTNHKFSQDLDTIFYILQLGYSPNVNLQDMWKQTSEGVTIWTQWIGEGPCVLSSFGNFVMGGSPKATKLLLDAGAEIQNLQPETLSLLLDKVKKYRRLSKEQNSIDHRDWEDIYKTVMSRLRSTADVDDFSCTGKSRVTNLRQHVRSGSEKRVATNVLTQPAKRQKVIIDLTQD</sequence>
<dbReference type="InterPro" id="IPR027417">
    <property type="entry name" value="P-loop_NTPase"/>
</dbReference>
<evidence type="ECO:0000256" key="1">
    <source>
        <dbReference type="ARBA" id="ARBA00022737"/>
    </source>
</evidence>
<dbReference type="Pfam" id="PF25053">
    <property type="entry name" value="DUF7791"/>
    <property type="match status" value="1"/>
</dbReference>
<dbReference type="AlphaFoldDB" id="A0A8H5WUE8"/>
<dbReference type="Pfam" id="PF24883">
    <property type="entry name" value="NPHP3_N"/>
    <property type="match status" value="1"/>
</dbReference>
<dbReference type="InterPro" id="IPR007111">
    <property type="entry name" value="NACHT_NTPase"/>
</dbReference>
<evidence type="ECO:0000259" key="3">
    <source>
        <dbReference type="PROSITE" id="PS50837"/>
    </source>
</evidence>
<dbReference type="InterPro" id="IPR038305">
    <property type="entry name" value="HeLo_sf"/>
</dbReference>
<proteinExistence type="predicted"/>
<dbReference type="InterPro" id="IPR029498">
    <property type="entry name" value="HeLo_dom"/>
</dbReference>
<dbReference type="EMBL" id="JAAGWQ010000059">
    <property type="protein sequence ID" value="KAF5672526.1"/>
    <property type="molecule type" value="Genomic_DNA"/>
</dbReference>
<feature type="region of interest" description="Disordered" evidence="2">
    <location>
        <begin position="69"/>
        <end position="92"/>
    </location>
</feature>
<evidence type="ECO:0000313" key="4">
    <source>
        <dbReference type="EMBL" id="KAF5672526.1"/>
    </source>
</evidence>
<gene>
    <name evidence="4" type="ORF">FHETE_3660</name>
</gene>
<feature type="domain" description="NACHT" evidence="3">
    <location>
        <begin position="313"/>
        <end position="473"/>
    </location>
</feature>
<dbReference type="PANTHER" id="PTHR10039">
    <property type="entry name" value="AMELOGENIN"/>
    <property type="match status" value="1"/>
</dbReference>
<accession>A0A8H5WUE8</accession>
<dbReference type="InterPro" id="IPR056884">
    <property type="entry name" value="NPHP3-like_N"/>
</dbReference>
<name>A0A8H5WUE8_FUSHE</name>
<dbReference type="Pfam" id="PF14479">
    <property type="entry name" value="HeLo"/>
    <property type="match status" value="1"/>
</dbReference>
<dbReference type="PANTHER" id="PTHR10039:SF5">
    <property type="entry name" value="NACHT DOMAIN-CONTAINING PROTEIN"/>
    <property type="match status" value="1"/>
</dbReference>
<dbReference type="Gene3D" id="1.20.120.1020">
    <property type="entry name" value="Prion-inhibition and propagation, HeLo domain"/>
    <property type="match status" value="1"/>
</dbReference>
<evidence type="ECO:0000256" key="2">
    <source>
        <dbReference type="SAM" id="MobiDB-lite"/>
    </source>
</evidence>
<protein>
    <recommendedName>
        <fullName evidence="3">NACHT domain-containing protein</fullName>
    </recommendedName>
</protein>
<keyword evidence="5" id="KW-1185">Reference proteome</keyword>